<evidence type="ECO:0000313" key="4">
    <source>
        <dbReference type="Proteomes" id="UP000231990"/>
    </source>
</evidence>
<dbReference type="EMBL" id="NPDY01000016">
    <property type="protein sequence ID" value="PJZ68806.1"/>
    <property type="molecule type" value="Genomic_DNA"/>
</dbReference>
<comment type="caution">
    <text evidence="2">The sequence shown here is derived from an EMBL/GenBank/DDBJ whole genome shotgun (WGS) entry which is preliminary data.</text>
</comment>
<dbReference type="AlphaFoldDB" id="A0A2M9ZTD5"/>
<dbReference type="OrthoDB" id="337896at2"/>
<reference evidence="3 4" key="1">
    <citation type="submission" date="2017-07" db="EMBL/GenBank/DDBJ databases">
        <title>Leptospira spp. isolated from tropical soils.</title>
        <authorList>
            <person name="Thibeaux R."/>
            <person name="Iraola G."/>
            <person name="Ferres I."/>
            <person name="Bierque E."/>
            <person name="Girault D."/>
            <person name="Soupe-Gilbert M.-E."/>
            <person name="Picardeau M."/>
            <person name="Goarant C."/>
        </authorList>
    </citation>
    <scope>NUCLEOTIDE SEQUENCE [LARGE SCALE GENOMIC DNA]</scope>
    <source>
        <strain evidence="2 4">FH1-B-B1</strain>
        <strain evidence="1 3">FH1-B-C1</strain>
    </source>
</reference>
<accession>A0A2M9ZTD5</accession>
<sequence>MGFFFRIFLTIGIYFFITRGVSAVSYEEAYAMEKDSPVFAIPLYEEVVRTAKQNDVRKTASTRLYFLYEKFRKYVPALQYQIRAGTTKTKKGEWSSIVQSVSQGLGVSPYSLIGVLSSCSRSTPPLVEPQEQSVDSETGKPVPFVPFEPYRSLLKPENAPLVRLCYSIKMKLKDYESWENIFQTIVQKNSISKETALPLWVGYSLQSGRGVPYRRIYLSGTSKVLTNESKSDIAFLYAKFLRHKGRWEASTRYFLMSGTYGNPRRAKFEAAKNLLLMDRKQEACDYPQEIYNGSEEPEALFRKICQTKGTDWGAQYSHALRILSKDSPDPLYSYILQGGGKEARDYFVKEMGTFLSDTDTDGEEDLEPEEILTLLLPNEDRNKLPFWDARDREANLVLPDRTKYICKVLRRPFFSNPSIQPQYCTEIFPGTLEQMLNSVEEEEEVSFAFADPAYLPISAKLFWKEVEIIPENPVDPPVQPTLPVKSNQVGPTVALGPWNLEYFVYRKILNRTYAEIRLGKEYFVVAVKPSIVAWQK</sequence>
<protein>
    <submittedName>
        <fullName evidence="2">Uncharacterized protein</fullName>
    </submittedName>
</protein>
<evidence type="ECO:0000313" key="3">
    <source>
        <dbReference type="Proteomes" id="UP000231962"/>
    </source>
</evidence>
<keyword evidence="3" id="KW-1185">Reference proteome</keyword>
<evidence type="ECO:0000313" key="2">
    <source>
        <dbReference type="EMBL" id="PJZ75241.1"/>
    </source>
</evidence>
<evidence type="ECO:0000313" key="1">
    <source>
        <dbReference type="EMBL" id="PJZ68806.1"/>
    </source>
</evidence>
<dbReference type="Proteomes" id="UP000231990">
    <property type="component" value="Unassembled WGS sequence"/>
</dbReference>
<proteinExistence type="predicted"/>
<dbReference type="Proteomes" id="UP000231962">
    <property type="component" value="Unassembled WGS sequence"/>
</dbReference>
<gene>
    <name evidence="1" type="ORF">CH360_14635</name>
    <name evidence="2" type="ORF">CH373_03755</name>
</gene>
<dbReference type="EMBL" id="NPDZ01000001">
    <property type="protein sequence ID" value="PJZ75241.1"/>
    <property type="molecule type" value="Genomic_DNA"/>
</dbReference>
<name>A0A2M9ZTD5_9LEPT</name>
<organism evidence="2 4">
    <name type="scientific">Leptospira perolatii</name>
    <dbReference type="NCBI Taxonomy" id="2023191"/>
    <lineage>
        <taxon>Bacteria</taxon>
        <taxon>Pseudomonadati</taxon>
        <taxon>Spirochaetota</taxon>
        <taxon>Spirochaetia</taxon>
        <taxon>Leptospirales</taxon>
        <taxon>Leptospiraceae</taxon>
        <taxon>Leptospira</taxon>
    </lineage>
</organism>